<dbReference type="AlphaFoldDB" id="A0A1X7A6I7"/>
<feature type="compositionally biased region" description="Gly residues" evidence="1">
    <location>
        <begin position="339"/>
        <end position="348"/>
    </location>
</feature>
<evidence type="ECO:0000313" key="2">
    <source>
        <dbReference type="EMBL" id="SLN71437.1"/>
    </source>
</evidence>
<keyword evidence="3" id="KW-1185">Reference proteome</keyword>
<protein>
    <recommendedName>
        <fullName evidence="4">Phage integrase family protein</fullName>
    </recommendedName>
</protein>
<sequence length="439" mass="48270">MLRLTDTHGVRARGRLPSTRRDRRGSVRPAGCGRPAPSRRPSASSFAGSYPASPPRPPSRSSPRPTRCGRAALRNAARDAEGPAGWETSGSDFIRDRRRFSRAGGRRTPRSARRGVPLRCGPSGSRSCSRSARRSAHAPCQPSRHSCMSICLEQGPHRRPETPAPAETRLGHSGSPQDRETRQGPRAVQSGDRQQAARLRPRSAEGCRCLFGRSGQERTSITQSKTRHPVLFEITEGTRKSIAAWLEDPAMIGSEHLWPGRFHEWLHISTRQYARLVRDWVRSIGLEPSLYGTPFHAPDQGRADLPQDRKPAGGPASARPYEDGQHRSLPRRRARGRSGDIGSGGDLTGGAFPQGRPVAAVRFLAGRCGAASSNRSFVHRAAFSEGEGRQSGQSRRWTDKPTTRASRRGRRTRMTPYGSDPLVVQADAAPIRRSRWQAK</sequence>
<feature type="compositionally biased region" description="Low complexity" evidence="1">
    <location>
        <begin position="28"/>
        <end position="51"/>
    </location>
</feature>
<evidence type="ECO:0000313" key="3">
    <source>
        <dbReference type="Proteomes" id="UP000193963"/>
    </source>
</evidence>
<feature type="region of interest" description="Disordered" evidence="1">
    <location>
        <begin position="382"/>
        <end position="439"/>
    </location>
</feature>
<name>A0A1X7A6I7_9RHOB</name>
<reference evidence="2 3" key="1">
    <citation type="submission" date="2017-03" db="EMBL/GenBank/DDBJ databases">
        <authorList>
            <person name="Afonso C.L."/>
            <person name="Miller P.J."/>
            <person name="Scott M.A."/>
            <person name="Spackman E."/>
            <person name="Goraichik I."/>
            <person name="Dimitrov K.M."/>
            <person name="Suarez D.L."/>
            <person name="Swayne D.E."/>
        </authorList>
    </citation>
    <scope>NUCLEOTIDE SEQUENCE [LARGE SCALE GENOMIC DNA]</scope>
    <source>
        <strain evidence="2 3">CECT 7751</strain>
    </source>
</reference>
<feature type="region of interest" description="Disordered" evidence="1">
    <location>
        <begin position="97"/>
        <end position="201"/>
    </location>
</feature>
<evidence type="ECO:0000256" key="1">
    <source>
        <dbReference type="SAM" id="MobiDB-lite"/>
    </source>
</evidence>
<evidence type="ECO:0008006" key="4">
    <source>
        <dbReference type="Google" id="ProtNLM"/>
    </source>
</evidence>
<dbReference type="EMBL" id="FWFN01000009">
    <property type="protein sequence ID" value="SLN71437.1"/>
    <property type="molecule type" value="Genomic_DNA"/>
</dbReference>
<dbReference type="Proteomes" id="UP000193963">
    <property type="component" value="Unassembled WGS sequence"/>
</dbReference>
<organism evidence="2 3">
    <name type="scientific">Pseudooceanicola marinus</name>
    <dbReference type="NCBI Taxonomy" id="396013"/>
    <lineage>
        <taxon>Bacteria</taxon>
        <taxon>Pseudomonadati</taxon>
        <taxon>Pseudomonadota</taxon>
        <taxon>Alphaproteobacteria</taxon>
        <taxon>Rhodobacterales</taxon>
        <taxon>Paracoccaceae</taxon>
        <taxon>Pseudooceanicola</taxon>
    </lineage>
</organism>
<gene>
    <name evidence="2" type="ORF">PSM7751_03835</name>
</gene>
<accession>A0A1X7A6I7</accession>
<feature type="compositionally biased region" description="Basic residues" evidence="1">
    <location>
        <begin position="97"/>
        <end position="113"/>
    </location>
</feature>
<feature type="region of interest" description="Disordered" evidence="1">
    <location>
        <begin position="1"/>
        <end position="69"/>
    </location>
</feature>
<proteinExistence type="predicted"/>
<feature type="compositionally biased region" description="Basic and acidic residues" evidence="1">
    <location>
        <begin position="299"/>
        <end position="311"/>
    </location>
</feature>
<feature type="region of interest" description="Disordered" evidence="1">
    <location>
        <begin position="291"/>
        <end position="352"/>
    </location>
</feature>
<feature type="compositionally biased region" description="Low complexity" evidence="1">
    <location>
        <begin position="119"/>
        <end position="130"/>
    </location>
</feature>